<dbReference type="Proteomes" id="UP000635628">
    <property type="component" value="Unassembled WGS sequence"/>
</dbReference>
<organism evidence="1 2">
    <name type="scientific">Bathymodiolus azoricus thioautotrophic gill symbiont</name>
    <dbReference type="NCBI Taxonomy" id="235205"/>
    <lineage>
        <taxon>Bacteria</taxon>
        <taxon>Pseudomonadati</taxon>
        <taxon>Pseudomonadota</taxon>
        <taxon>Gammaproteobacteria</taxon>
        <taxon>sulfur-oxidizing symbionts</taxon>
    </lineage>
</organism>
<sequence length="48" mass="5394">MSKLIGPLQLYNLSDLLIKVMPSTDWNINLVGENNILASENQDKSLLH</sequence>
<accession>A0ACA8ZQ48</accession>
<keyword evidence="2" id="KW-1185">Reference proteome</keyword>
<dbReference type="EMBL" id="CAESAP020000185">
    <property type="protein sequence ID" value="CAB5501060.1"/>
    <property type="molecule type" value="Genomic_DNA"/>
</dbReference>
<protein>
    <submittedName>
        <fullName evidence="1">Uncharacterized protein</fullName>
    </submittedName>
</protein>
<reference evidence="1" key="1">
    <citation type="submission" date="2020-05" db="EMBL/GenBank/DDBJ databases">
        <authorList>
            <person name="Petersen J."/>
            <person name="Sayavedra L."/>
        </authorList>
    </citation>
    <scope>NUCLEOTIDE SEQUENCE</scope>
    <source>
        <strain evidence="1">B azoricus SOX Menez Gwen</strain>
    </source>
</reference>
<evidence type="ECO:0000313" key="2">
    <source>
        <dbReference type="Proteomes" id="UP000635628"/>
    </source>
</evidence>
<proteinExistence type="predicted"/>
<comment type="caution">
    <text evidence="1">The sequence shown here is derived from an EMBL/GenBank/DDBJ whole genome shotgun (WGS) entry which is preliminary data.</text>
</comment>
<name>A0ACA8ZQ48_9GAMM</name>
<gene>
    <name evidence="1" type="ORF">AZO1586R_1206</name>
</gene>
<evidence type="ECO:0000313" key="1">
    <source>
        <dbReference type="EMBL" id="CAB5501060.1"/>
    </source>
</evidence>